<reference evidence="1" key="1">
    <citation type="submission" date="2021-01" db="EMBL/GenBank/DDBJ databases">
        <title>Whole genome shotgun sequence of Sphaerisporangium rufum NBRC 109079.</title>
        <authorList>
            <person name="Komaki H."/>
            <person name="Tamura T."/>
        </authorList>
    </citation>
    <scope>NUCLEOTIDE SEQUENCE</scope>
    <source>
        <strain evidence="1">NBRC 109079</strain>
    </source>
</reference>
<dbReference type="Pfam" id="PF05988">
    <property type="entry name" value="DUF899"/>
    <property type="match status" value="1"/>
</dbReference>
<dbReference type="InterPro" id="IPR010296">
    <property type="entry name" value="DUF899_thioredox"/>
</dbReference>
<comment type="caution">
    <text evidence="1">The sequence shown here is derived from an EMBL/GenBank/DDBJ whole genome shotgun (WGS) entry which is preliminary data.</text>
</comment>
<sequence>MNSPEVVAEPDWQRARQALLVKEKELTRALDGLAAERRRLPMVRVDKEYAFDGPDGPASLLDLFAGRRQLIVYTYMWHGTGDYCSGCAMFTDNVGHLAHLHARDTSLVLASNGPLAEILPFKERMGWTIPWYSTVGGDFNADMGVADGFGLNVFLRDGAEMFRTYSTTRRGVERLGSGWTFLDLTPFGRQETWEDSPAGTPRTEPYRWWRLHDEYDHPTPARR</sequence>
<dbReference type="RefSeq" id="WP_203989899.1">
    <property type="nucleotide sequence ID" value="NZ_BOOU01000063.1"/>
</dbReference>
<evidence type="ECO:0008006" key="3">
    <source>
        <dbReference type="Google" id="ProtNLM"/>
    </source>
</evidence>
<evidence type="ECO:0000313" key="1">
    <source>
        <dbReference type="EMBL" id="GII79749.1"/>
    </source>
</evidence>
<dbReference type="Proteomes" id="UP000655287">
    <property type="component" value="Unassembled WGS sequence"/>
</dbReference>
<dbReference type="EMBL" id="BOOU01000063">
    <property type="protein sequence ID" value="GII79749.1"/>
    <property type="molecule type" value="Genomic_DNA"/>
</dbReference>
<gene>
    <name evidence="1" type="ORF">Sru01_47310</name>
</gene>
<name>A0A919R4X8_9ACTN</name>
<protein>
    <recommendedName>
        <fullName evidence="3">DUF899 domain-containing protein</fullName>
    </recommendedName>
</protein>
<dbReference type="AlphaFoldDB" id="A0A919R4X8"/>
<organism evidence="1 2">
    <name type="scientific">Sphaerisporangium rufum</name>
    <dbReference type="NCBI Taxonomy" id="1381558"/>
    <lineage>
        <taxon>Bacteria</taxon>
        <taxon>Bacillati</taxon>
        <taxon>Actinomycetota</taxon>
        <taxon>Actinomycetes</taxon>
        <taxon>Streptosporangiales</taxon>
        <taxon>Streptosporangiaceae</taxon>
        <taxon>Sphaerisporangium</taxon>
    </lineage>
</organism>
<proteinExistence type="predicted"/>
<keyword evidence="2" id="KW-1185">Reference proteome</keyword>
<evidence type="ECO:0000313" key="2">
    <source>
        <dbReference type="Proteomes" id="UP000655287"/>
    </source>
</evidence>
<accession>A0A919R4X8</accession>